<organism evidence="2 3">
    <name type="scientific">Faecalibacterium prausnitzii</name>
    <dbReference type="NCBI Taxonomy" id="853"/>
    <lineage>
        <taxon>Bacteria</taxon>
        <taxon>Bacillati</taxon>
        <taxon>Bacillota</taxon>
        <taxon>Clostridia</taxon>
        <taxon>Eubacteriales</taxon>
        <taxon>Oscillospiraceae</taxon>
        <taxon>Faecalibacterium</taxon>
    </lineage>
</organism>
<protein>
    <submittedName>
        <fullName evidence="2">Uncharacterized protein</fullName>
    </submittedName>
</protein>
<comment type="caution">
    <text evidence="2">The sequence shown here is derived from an EMBL/GenBank/DDBJ whole genome shotgun (WGS) entry which is preliminary data.</text>
</comment>
<evidence type="ECO:0000256" key="1">
    <source>
        <dbReference type="SAM" id="MobiDB-lite"/>
    </source>
</evidence>
<dbReference type="AlphaFoldDB" id="A0A3E2U469"/>
<accession>A0A3E2U469</accession>
<feature type="region of interest" description="Disordered" evidence="1">
    <location>
        <begin position="22"/>
        <end position="46"/>
    </location>
</feature>
<evidence type="ECO:0000313" key="2">
    <source>
        <dbReference type="EMBL" id="RGB91022.1"/>
    </source>
</evidence>
<dbReference type="Proteomes" id="UP000260991">
    <property type="component" value="Unassembled WGS sequence"/>
</dbReference>
<dbReference type="EMBL" id="QVER01000010">
    <property type="protein sequence ID" value="RGB91022.1"/>
    <property type="molecule type" value="Genomic_DNA"/>
</dbReference>
<reference evidence="2 3" key="1">
    <citation type="submission" date="2018-08" db="EMBL/GenBank/DDBJ databases">
        <title>A genome reference for cultivated species of the human gut microbiota.</title>
        <authorList>
            <person name="Zou Y."/>
            <person name="Xue W."/>
            <person name="Luo G."/>
        </authorList>
    </citation>
    <scope>NUCLEOTIDE SEQUENCE [LARGE SCALE GENOMIC DNA]</scope>
    <source>
        <strain evidence="2 3">AF32-8AC</strain>
    </source>
</reference>
<proteinExistence type="predicted"/>
<feature type="compositionally biased region" description="Low complexity" evidence="1">
    <location>
        <begin position="26"/>
        <end position="38"/>
    </location>
</feature>
<dbReference type="RefSeq" id="WP_158403374.1">
    <property type="nucleotide sequence ID" value="NZ_QVER01000010.1"/>
</dbReference>
<evidence type="ECO:0000313" key="3">
    <source>
        <dbReference type="Proteomes" id="UP000260991"/>
    </source>
</evidence>
<gene>
    <name evidence="2" type="ORF">DWZ46_09590</name>
</gene>
<sequence length="85" mass="9192">MITDNALDALTARMLEAVKNTRESADSAAASAQKAQKMAEGEMQGTSLTGAEKKLLVQILQRAANKNSEMQPAVDELKKLWKESS</sequence>
<name>A0A3E2U469_9FIRM</name>